<name>A0AA40EXA5_9PEZI</name>
<dbReference type="InterPro" id="IPR003718">
    <property type="entry name" value="OsmC/Ohr_fam"/>
</dbReference>
<evidence type="ECO:0000259" key="2">
    <source>
        <dbReference type="Pfam" id="PF22664"/>
    </source>
</evidence>
<reference evidence="3" key="1">
    <citation type="submission" date="2023-06" db="EMBL/GenBank/DDBJ databases">
        <title>Genome-scale phylogeny and comparative genomics of the fungal order Sordariales.</title>
        <authorList>
            <consortium name="Lawrence Berkeley National Laboratory"/>
            <person name="Hensen N."/>
            <person name="Bonometti L."/>
            <person name="Westerberg I."/>
            <person name="Brannstrom I.O."/>
            <person name="Guillou S."/>
            <person name="Cros-Aarteil S."/>
            <person name="Calhoun S."/>
            <person name="Haridas S."/>
            <person name="Kuo A."/>
            <person name="Mondo S."/>
            <person name="Pangilinan J."/>
            <person name="Riley R."/>
            <person name="Labutti K."/>
            <person name="Andreopoulos B."/>
            <person name="Lipzen A."/>
            <person name="Chen C."/>
            <person name="Yanf M."/>
            <person name="Daum C."/>
            <person name="Ng V."/>
            <person name="Clum A."/>
            <person name="Steindorff A."/>
            <person name="Ohm R."/>
            <person name="Martin F."/>
            <person name="Silar P."/>
            <person name="Natvig D."/>
            <person name="Lalanne C."/>
            <person name="Gautier V."/>
            <person name="Ament-Velasquez S.L."/>
            <person name="Kruys A."/>
            <person name="Hutchinson M.I."/>
            <person name="Powell A.J."/>
            <person name="Barry K."/>
            <person name="Miller A.N."/>
            <person name="Grigoriev I.V."/>
            <person name="Debuchy R."/>
            <person name="Gladieux P."/>
            <person name="Thoren M.H."/>
            <person name="Johannesson H."/>
        </authorList>
    </citation>
    <scope>NUCLEOTIDE SEQUENCE</scope>
    <source>
        <strain evidence="3">CBS 540.89</strain>
    </source>
</reference>
<dbReference type="SUPFAM" id="SSF82784">
    <property type="entry name" value="OsmC-like"/>
    <property type="match status" value="1"/>
</dbReference>
<dbReference type="Pfam" id="PF22664">
    <property type="entry name" value="TRI-like_N"/>
    <property type="match status" value="1"/>
</dbReference>
<evidence type="ECO:0000313" key="3">
    <source>
        <dbReference type="EMBL" id="KAK0747252.1"/>
    </source>
</evidence>
<gene>
    <name evidence="3" type="ORF">B0T21DRAFT_417472</name>
</gene>
<dbReference type="Gene3D" id="3.30.300.20">
    <property type="match status" value="1"/>
</dbReference>
<dbReference type="Pfam" id="PF02566">
    <property type="entry name" value="OsmC"/>
    <property type="match status" value="1"/>
</dbReference>
<dbReference type="AlphaFoldDB" id="A0AA40EXA5"/>
<comment type="caution">
    <text evidence="3">The sequence shown here is derived from an EMBL/GenBank/DDBJ whole genome shotgun (WGS) entry which is preliminary data.</text>
</comment>
<dbReference type="InterPro" id="IPR051283">
    <property type="entry name" value="Sec_Metabolite_Acyltrans"/>
</dbReference>
<dbReference type="PANTHER" id="PTHR31896:SF13">
    <property type="entry name" value="TRICHOTHECENE 3-O-ACETYLTRANSFERASE"/>
    <property type="match status" value="1"/>
</dbReference>
<feature type="domain" description="Trichothecene 3-O-acetyltransferase-like N-terminal" evidence="2">
    <location>
        <begin position="198"/>
        <end position="359"/>
    </location>
</feature>
<keyword evidence="4" id="KW-1185">Reference proteome</keyword>
<dbReference type="InterPro" id="IPR023213">
    <property type="entry name" value="CAT-like_dom_sf"/>
</dbReference>
<dbReference type="GO" id="GO:0016740">
    <property type="term" value="F:transferase activity"/>
    <property type="evidence" value="ECO:0007669"/>
    <property type="project" value="UniProtKB-KW"/>
</dbReference>
<keyword evidence="1" id="KW-0808">Transferase</keyword>
<accession>A0AA40EXA5</accession>
<dbReference type="InterPro" id="IPR036102">
    <property type="entry name" value="OsmC/Ohrsf"/>
</dbReference>
<evidence type="ECO:0000256" key="1">
    <source>
        <dbReference type="ARBA" id="ARBA00022679"/>
    </source>
</evidence>
<dbReference type="InterPro" id="IPR054710">
    <property type="entry name" value="Tri101-like_N"/>
</dbReference>
<protein>
    <recommendedName>
        <fullName evidence="2">Trichothecene 3-O-acetyltransferase-like N-terminal domain-containing protein</fullName>
    </recommendedName>
</protein>
<dbReference type="Proteomes" id="UP001172159">
    <property type="component" value="Unassembled WGS sequence"/>
</dbReference>
<dbReference type="PANTHER" id="PTHR31896">
    <property type="entry name" value="FAMILY REGULATORY PROTEIN, PUTATIVE (AFU_ORTHOLOGUE AFUA_3G14730)-RELATED"/>
    <property type="match status" value="1"/>
</dbReference>
<dbReference type="InterPro" id="IPR015946">
    <property type="entry name" value="KH_dom-like_a/b"/>
</dbReference>
<proteinExistence type="predicted"/>
<organism evidence="3 4">
    <name type="scientific">Apiosordaria backusii</name>
    <dbReference type="NCBI Taxonomy" id="314023"/>
    <lineage>
        <taxon>Eukaryota</taxon>
        <taxon>Fungi</taxon>
        <taxon>Dikarya</taxon>
        <taxon>Ascomycota</taxon>
        <taxon>Pezizomycotina</taxon>
        <taxon>Sordariomycetes</taxon>
        <taxon>Sordariomycetidae</taxon>
        <taxon>Sordariales</taxon>
        <taxon>Lasiosphaeriaceae</taxon>
        <taxon>Apiosordaria</taxon>
    </lineage>
</organism>
<dbReference type="Gene3D" id="3.30.559.10">
    <property type="entry name" value="Chloramphenicol acetyltransferase-like domain"/>
    <property type="match status" value="2"/>
</dbReference>
<sequence length="504" mass="56328">MFRTSLSRTATRAVRTFSTTATKSSSIPLRICGRGTGTKQTITIKDKPYTIQTDTYPILGGADSAPSPVAYNLASLTSCNQVTGAKVAEDHGIKLGEWNVRLDAVLPTDVLVKGKCEGNPNWESVKLFVRVQTNILESVKGDNLEADARFRHFVREVERRCPITQLFKRSGLRPKGWETDPEHEYFNLSTLDYCVGQVYTNYALFFKLSPNANKSKIISTIKDGLEVTLTQCRQLCGTLEPQPDGNGGLCFHKTKDSTVELHVQFLDTVEHELDGEYRTFEALEAQHFASRALGNMNTWCVFPMTYGEKPEAQPSSRPKCAAFKITFIQGGFVFMMHHHHYTNDVMGWAGELHQLAENCAAVWANPTAPALPPWDPSCLDLSRVTAPDVPEDKKIDGPVSPLRHPDHKKAQWLLFHLSKSKTAALKEVASPKDGSYYISSYDAYNALIWRLLTKHRFALFHNISTDPANISFLWGEAVDMRRRFSNPPIGPRTQGNVVHVALSN</sequence>
<evidence type="ECO:0000313" key="4">
    <source>
        <dbReference type="Proteomes" id="UP001172159"/>
    </source>
</evidence>
<dbReference type="EMBL" id="JAUKTV010000001">
    <property type="protein sequence ID" value="KAK0747252.1"/>
    <property type="molecule type" value="Genomic_DNA"/>
</dbReference>